<dbReference type="RefSeq" id="WP_181602851.1">
    <property type="nucleotide sequence ID" value="NZ_CP059378.1"/>
</dbReference>
<reference evidence="3 4" key="1">
    <citation type="submission" date="2020-07" db="EMBL/GenBank/DDBJ databases">
        <title>Electron transfer.</title>
        <authorList>
            <person name="Huang L."/>
            <person name="Liu X."/>
            <person name="Zhou S."/>
        </authorList>
    </citation>
    <scope>NUCLEOTIDE SEQUENCE [LARGE SCALE GENOMIC DNA]</scope>
    <source>
        <strain evidence="3 4">Lx1</strain>
    </source>
</reference>
<dbReference type="SUPFAM" id="SSF47413">
    <property type="entry name" value="lambda repressor-like DNA-binding domains"/>
    <property type="match status" value="1"/>
</dbReference>
<dbReference type="KEGG" id="cint:HZF06_06350"/>
<proteinExistence type="predicted"/>
<dbReference type="CDD" id="cd00093">
    <property type="entry name" value="HTH_XRE"/>
    <property type="match status" value="1"/>
</dbReference>
<dbReference type="PANTHER" id="PTHR46558:SF11">
    <property type="entry name" value="HTH-TYPE TRANSCRIPTIONAL REGULATOR XRE"/>
    <property type="match status" value="1"/>
</dbReference>
<accession>A0A7D7AFN3</accession>
<dbReference type="AlphaFoldDB" id="A0A7D7AFN3"/>
<gene>
    <name evidence="3" type="ORF">HZF06_06350</name>
</gene>
<protein>
    <submittedName>
        <fullName evidence="3">Helix-turn-helix transcriptional regulator</fullName>
    </submittedName>
</protein>
<evidence type="ECO:0000256" key="1">
    <source>
        <dbReference type="ARBA" id="ARBA00023125"/>
    </source>
</evidence>
<name>A0A7D7AFN3_9CLOT</name>
<sequence length="192" mass="22145">MQSKFSEILKSERINNNLTQQQLADLVNNRLNSELENDTLINQDIKNISEYKVSRVSISRYENGKREPELDILYALASVLGIQFDYLLGKSKFKSYSSNLMLQDMKYLLELTETVTPDVSKLVSNIIDTCFLTINEYVKTENTEVLQVIHDLYRSILEIHLEPQLTKDNLEKFNTLTSNLADEISKIDNTNS</sequence>
<dbReference type="GO" id="GO:0003677">
    <property type="term" value="F:DNA binding"/>
    <property type="evidence" value="ECO:0007669"/>
    <property type="project" value="UniProtKB-KW"/>
</dbReference>
<dbReference type="Gene3D" id="1.10.260.40">
    <property type="entry name" value="lambda repressor-like DNA-binding domains"/>
    <property type="match status" value="1"/>
</dbReference>
<evidence type="ECO:0000259" key="2">
    <source>
        <dbReference type="PROSITE" id="PS50943"/>
    </source>
</evidence>
<evidence type="ECO:0000313" key="4">
    <source>
        <dbReference type="Proteomes" id="UP000512286"/>
    </source>
</evidence>
<dbReference type="Pfam" id="PF01381">
    <property type="entry name" value="HTH_3"/>
    <property type="match status" value="1"/>
</dbReference>
<feature type="domain" description="HTH cro/C1-type" evidence="2">
    <location>
        <begin position="53"/>
        <end position="87"/>
    </location>
</feature>
<dbReference type="InterPro" id="IPR010982">
    <property type="entry name" value="Lambda_DNA-bd_dom_sf"/>
</dbReference>
<organism evidence="3 4">
    <name type="scientific">Clostridium intestinale</name>
    <dbReference type="NCBI Taxonomy" id="36845"/>
    <lineage>
        <taxon>Bacteria</taxon>
        <taxon>Bacillati</taxon>
        <taxon>Bacillota</taxon>
        <taxon>Clostridia</taxon>
        <taxon>Eubacteriales</taxon>
        <taxon>Clostridiaceae</taxon>
        <taxon>Clostridium</taxon>
    </lineage>
</organism>
<dbReference type="InterPro" id="IPR001387">
    <property type="entry name" value="Cro/C1-type_HTH"/>
</dbReference>
<dbReference type="PANTHER" id="PTHR46558">
    <property type="entry name" value="TRACRIPTIONAL REGULATORY PROTEIN-RELATED-RELATED"/>
    <property type="match status" value="1"/>
</dbReference>
<dbReference type="EMBL" id="CP059378">
    <property type="protein sequence ID" value="QLY81204.1"/>
    <property type="molecule type" value="Genomic_DNA"/>
</dbReference>
<evidence type="ECO:0000313" key="3">
    <source>
        <dbReference type="EMBL" id="QLY81204.1"/>
    </source>
</evidence>
<dbReference type="Proteomes" id="UP000512286">
    <property type="component" value="Chromosome"/>
</dbReference>
<dbReference type="PROSITE" id="PS50943">
    <property type="entry name" value="HTH_CROC1"/>
    <property type="match status" value="1"/>
</dbReference>
<keyword evidence="1" id="KW-0238">DNA-binding</keyword>
<dbReference type="SMART" id="SM00530">
    <property type="entry name" value="HTH_XRE"/>
    <property type="match status" value="1"/>
</dbReference>